<evidence type="ECO:0000256" key="5">
    <source>
        <dbReference type="ARBA" id="ARBA00043866"/>
    </source>
</evidence>
<feature type="compositionally biased region" description="Low complexity" evidence="9">
    <location>
        <begin position="211"/>
        <end position="252"/>
    </location>
</feature>
<dbReference type="GO" id="GO:0003723">
    <property type="term" value="F:RNA binding"/>
    <property type="evidence" value="ECO:0007669"/>
    <property type="project" value="UniProtKB-UniRule"/>
</dbReference>
<feature type="domain" description="RRM" evidence="10">
    <location>
        <begin position="419"/>
        <end position="491"/>
    </location>
</feature>
<dbReference type="InterPro" id="IPR035979">
    <property type="entry name" value="RBD_domain_sf"/>
</dbReference>
<dbReference type="CDD" id="cd12257">
    <property type="entry name" value="RRM1_RBM26_like"/>
    <property type="match status" value="1"/>
</dbReference>
<dbReference type="GO" id="GO:0008270">
    <property type="term" value="F:zinc ion binding"/>
    <property type="evidence" value="ECO:0007669"/>
    <property type="project" value="UniProtKB-KW"/>
</dbReference>
<dbReference type="InterPro" id="IPR000504">
    <property type="entry name" value="RRM_dom"/>
</dbReference>
<feature type="compositionally biased region" description="Basic and acidic residues" evidence="9">
    <location>
        <begin position="103"/>
        <end position="125"/>
    </location>
</feature>
<feature type="coiled-coil region" evidence="8">
    <location>
        <begin position="619"/>
        <end position="694"/>
    </location>
</feature>
<keyword evidence="3 7" id="KW-0862">Zinc</keyword>
<evidence type="ECO:0000313" key="12">
    <source>
        <dbReference type="EMBL" id="GJJ71935.1"/>
    </source>
</evidence>
<dbReference type="PANTHER" id="PTHR14398">
    <property type="entry name" value="RNA RECOGNITION RRM/RNP DOMAIN"/>
    <property type="match status" value="1"/>
</dbReference>
<name>A0A9P3LVN7_9FUNG</name>
<feature type="domain" description="RRM" evidence="10">
    <location>
        <begin position="755"/>
        <end position="826"/>
    </location>
</feature>
<dbReference type="GO" id="GO:0005634">
    <property type="term" value="C:nucleus"/>
    <property type="evidence" value="ECO:0007669"/>
    <property type="project" value="TreeGrafter"/>
</dbReference>
<dbReference type="PROSITE" id="PS50102">
    <property type="entry name" value="RRM"/>
    <property type="match status" value="2"/>
</dbReference>
<evidence type="ECO:0000256" key="6">
    <source>
        <dbReference type="PROSITE-ProRule" id="PRU00176"/>
    </source>
</evidence>
<dbReference type="InterPro" id="IPR012677">
    <property type="entry name" value="Nucleotide-bd_a/b_plait_sf"/>
</dbReference>
<reference evidence="12" key="1">
    <citation type="submission" date="2021-11" db="EMBL/GenBank/DDBJ databases">
        <authorList>
            <person name="Herlambang A."/>
            <person name="Guo Y."/>
            <person name="Takashima Y."/>
            <person name="Nishizawa T."/>
        </authorList>
    </citation>
    <scope>NUCLEOTIDE SEQUENCE</scope>
    <source>
        <strain evidence="12">E1425</strain>
    </source>
</reference>
<evidence type="ECO:0000313" key="13">
    <source>
        <dbReference type="Proteomes" id="UP000827284"/>
    </source>
</evidence>
<evidence type="ECO:0000256" key="3">
    <source>
        <dbReference type="ARBA" id="ARBA00022833"/>
    </source>
</evidence>
<feature type="region of interest" description="Disordered" evidence="9">
    <location>
        <begin position="346"/>
        <end position="414"/>
    </location>
</feature>
<dbReference type="InterPro" id="IPR045137">
    <property type="entry name" value="RBM26/27"/>
</dbReference>
<protein>
    <submittedName>
        <fullName evidence="12">RNA-binding protein 26</fullName>
    </submittedName>
</protein>
<evidence type="ECO:0000256" key="9">
    <source>
        <dbReference type="SAM" id="MobiDB-lite"/>
    </source>
</evidence>
<feature type="compositionally biased region" description="Gly residues" evidence="9">
    <location>
        <begin position="379"/>
        <end position="401"/>
    </location>
</feature>
<proteinExistence type="predicted"/>
<feature type="coiled-coil region" evidence="8">
    <location>
        <begin position="554"/>
        <end position="581"/>
    </location>
</feature>
<dbReference type="PANTHER" id="PTHR14398:SF0">
    <property type="entry name" value="ZINC FINGER PROTEIN SWM"/>
    <property type="match status" value="1"/>
</dbReference>
<dbReference type="Gene3D" id="3.30.70.330">
    <property type="match status" value="2"/>
</dbReference>
<evidence type="ECO:0000259" key="10">
    <source>
        <dbReference type="PROSITE" id="PS50102"/>
    </source>
</evidence>
<keyword evidence="13" id="KW-1185">Reference proteome</keyword>
<dbReference type="OrthoDB" id="443401at2759"/>
<keyword evidence="8" id="KW-0175">Coiled coil</keyword>
<dbReference type="AlphaFoldDB" id="A0A9P3LVN7"/>
<feature type="compositionally biased region" description="Gly residues" evidence="9">
    <location>
        <begin position="253"/>
        <end position="265"/>
    </location>
</feature>
<evidence type="ECO:0000256" key="1">
    <source>
        <dbReference type="ARBA" id="ARBA00022723"/>
    </source>
</evidence>
<organism evidence="12 13">
    <name type="scientific">Entomortierella parvispora</name>
    <dbReference type="NCBI Taxonomy" id="205924"/>
    <lineage>
        <taxon>Eukaryota</taxon>
        <taxon>Fungi</taxon>
        <taxon>Fungi incertae sedis</taxon>
        <taxon>Mucoromycota</taxon>
        <taxon>Mortierellomycotina</taxon>
        <taxon>Mortierellomycetes</taxon>
        <taxon>Mortierellales</taxon>
        <taxon>Mortierellaceae</taxon>
        <taxon>Entomortierella</taxon>
    </lineage>
</organism>
<feature type="domain" description="C3H1-type" evidence="11">
    <location>
        <begin position="269"/>
        <end position="297"/>
    </location>
</feature>
<sequence>MHLDDAQHNALKAYLSTELALISDADPGMLADYTIALLRHDKDTAELKALCLSQLADFLQQETERFVDSLFVVLESKSYLTTESARGDAAAVEEESIPTGPAAERHEQRHESSSRGTEKHRRGDSDGSDDEDRSYKHARRDDSRENDRRRDYSPSRPSDDRSYGNDRYNRRSNEHSGSNGNMENDRRGDRFGPSRQGITTSGFNNRQFPESGFNNGSNGSQWNGSRNNFGGNNFQDQQGQSNGSWRGNSNMRGGRGGMHSQGQGFGHDRPRRQRCRDYDEKGFCLRGDACPYDHGEDKIVVDDVQGVPFNMMGGPQGMPPNMMMGMNPNRPPFFPGGANGGGMMGQPGFDSATGALSADGSRSGSEGFGQESGRFQESGRGGMRGGRGSLRGVRGGRGRGGSSHPYSGGRFGSASASKTSLVVEHIPDEFNTIDKVNDFFKQFGSLTNIQVDQPAHKALLQYSTNEEAKAAYNSPEVIFGNRFVKVYWQPDDVNADTFGVPQPKPAGQVRPETSSAGAPRHQPFSQQPPTTSVLMTPERAAELAAERAAAAAKLAENKKTMMEIQRQKDALIQRQQEEQKLLLQKMFANKNMSQEDKDEILKGLKNVAIEVTKEPVNQLAQAQAAIAAAEAQKQLEHQKEIERLEKVRLDRELENLNGVPEQDSTGAAPAAAPASEAAQTTAALKAKLAALQAQAAAMGLESHGGYAGRGRGGYVPRGRGRGAPGNIWTRGGAHGARGGATTSYNRTFRIDNRSTKLSVQNVDETSKNGLKEHFESFGELESFSLGADGASATVQYKNRKDAELAMQQGSQVANAPAPLKLGWISDPAPTTSNAPATSSYNASAGFKAAPTISSPAVAAISDPVDTAYHEESDDEDGERSWKR</sequence>
<feature type="region of interest" description="Disordered" evidence="9">
    <location>
        <begin position="863"/>
        <end position="883"/>
    </location>
</feature>
<dbReference type="InterPro" id="IPR002483">
    <property type="entry name" value="PWI_dom"/>
</dbReference>
<dbReference type="InterPro" id="IPR036855">
    <property type="entry name" value="Znf_CCCH_sf"/>
</dbReference>
<dbReference type="Proteomes" id="UP000827284">
    <property type="component" value="Unassembled WGS sequence"/>
</dbReference>
<dbReference type="PROSITE" id="PS50103">
    <property type="entry name" value="ZF_C3H1"/>
    <property type="match status" value="1"/>
</dbReference>
<dbReference type="Pfam" id="PF00642">
    <property type="entry name" value="zf-CCCH"/>
    <property type="match status" value="1"/>
</dbReference>
<accession>A0A9P3LVN7</accession>
<keyword evidence="2 7" id="KW-0863">Zinc-finger</keyword>
<evidence type="ECO:0000256" key="2">
    <source>
        <dbReference type="ARBA" id="ARBA00022771"/>
    </source>
</evidence>
<comment type="function">
    <text evidence="5">May be involved in the turnover of nuclear polyadenylated (pA+) RNA.</text>
</comment>
<feature type="region of interest" description="Disordered" evidence="9">
    <location>
        <begin position="496"/>
        <end position="532"/>
    </location>
</feature>
<dbReference type="InterPro" id="IPR000571">
    <property type="entry name" value="Znf_CCCH"/>
</dbReference>
<feature type="zinc finger region" description="C3H1-type" evidence="7">
    <location>
        <begin position="269"/>
        <end position="297"/>
    </location>
</feature>
<feature type="compositionally biased region" description="Basic and acidic residues" evidence="9">
    <location>
        <begin position="133"/>
        <end position="174"/>
    </location>
</feature>
<feature type="compositionally biased region" description="Polar residues" evidence="9">
    <location>
        <begin position="196"/>
        <end position="208"/>
    </location>
</feature>
<evidence type="ECO:0000259" key="11">
    <source>
        <dbReference type="PROSITE" id="PS50103"/>
    </source>
</evidence>
<gene>
    <name evidence="12" type="ORF">EMPS_04292</name>
</gene>
<dbReference type="SUPFAM" id="SSF54928">
    <property type="entry name" value="RNA-binding domain, RBD"/>
    <property type="match status" value="1"/>
</dbReference>
<dbReference type="SMART" id="SM00356">
    <property type="entry name" value="ZnF_C3H1"/>
    <property type="match status" value="1"/>
</dbReference>
<feature type="compositionally biased region" description="Polar residues" evidence="9">
    <location>
        <begin position="523"/>
        <end position="532"/>
    </location>
</feature>
<reference evidence="12" key="2">
    <citation type="journal article" date="2022" name="Microbiol. Resour. Announc.">
        <title>Whole-Genome Sequence of Entomortierella parvispora E1425, a Mucoromycotan Fungus Associated with Burkholderiaceae-Related Endosymbiotic Bacteria.</title>
        <authorList>
            <person name="Herlambang A."/>
            <person name="Guo Y."/>
            <person name="Takashima Y."/>
            <person name="Narisawa K."/>
            <person name="Ohta H."/>
            <person name="Nishizawa T."/>
        </authorList>
    </citation>
    <scope>NUCLEOTIDE SEQUENCE</scope>
    <source>
        <strain evidence="12">E1425</strain>
    </source>
</reference>
<dbReference type="EMBL" id="BQFW01000006">
    <property type="protein sequence ID" value="GJJ71935.1"/>
    <property type="molecule type" value="Genomic_DNA"/>
</dbReference>
<evidence type="ECO:0000256" key="4">
    <source>
        <dbReference type="ARBA" id="ARBA00022884"/>
    </source>
</evidence>
<dbReference type="Pfam" id="PF01480">
    <property type="entry name" value="PWI"/>
    <property type="match status" value="1"/>
</dbReference>
<evidence type="ECO:0000256" key="7">
    <source>
        <dbReference type="PROSITE-ProRule" id="PRU00723"/>
    </source>
</evidence>
<keyword evidence="4 6" id="KW-0694">RNA-binding</keyword>
<dbReference type="SUPFAM" id="SSF90229">
    <property type="entry name" value="CCCH zinc finger"/>
    <property type="match status" value="1"/>
</dbReference>
<dbReference type="SMART" id="SM00360">
    <property type="entry name" value="RRM"/>
    <property type="match status" value="2"/>
</dbReference>
<feature type="region of interest" description="Disordered" evidence="9">
    <location>
        <begin position="82"/>
        <end position="272"/>
    </location>
</feature>
<keyword evidence="1 7" id="KW-0479">Metal-binding</keyword>
<evidence type="ECO:0000256" key="8">
    <source>
        <dbReference type="SAM" id="Coils"/>
    </source>
</evidence>
<comment type="caution">
    <text evidence="12">The sequence shown here is derived from an EMBL/GenBank/DDBJ whole genome shotgun (WGS) entry which is preliminary data.</text>
</comment>
<feature type="compositionally biased region" description="Basic and acidic residues" evidence="9">
    <location>
        <begin position="183"/>
        <end position="192"/>
    </location>
</feature>